<name>A0ABN8VZE9_SACEU</name>
<dbReference type="EMBL" id="OX291497">
    <property type="protein sequence ID" value="CAI2009325.1"/>
    <property type="molecule type" value="Genomic_DNA"/>
</dbReference>
<evidence type="ECO:0000259" key="2">
    <source>
        <dbReference type="Pfam" id="PF06916"/>
    </source>
</evidence>
<protein>
    <recommendedName>
        <fullName evidence="2">DUF1279 domain-containing protein</fullName>
    </recommendedName>
</protein>
<dbReference type="Proteomes" id="UP001152964">
    <property type="component" value="Chromosome 7"/>
</dbReference>
<organism evidence="3 4">
    <name type="scientific">Saccharomyces eubayanus</name>
    <name type="common">Yeast</name>
    <dbReference type="NCBI Taxonomy" id="1080349"/>
    <lineage>
        <taxon>Eukaryota</taxon>
        <taxon>Fungi</taxon>
        <taxon>Dikarya</taxon>
        <taxon>Ascomycota</taxon>
        <taxon>Saccharomycotina</taxon>
        <taxon>Saccharomycetes</taxon>
        <taxon>Saccharomycetales</taxon>
        <taxon>Saccharomycetaceae</taxon>
        <taxon>Saccharomyces</taxon>
    </lineage>
</organism>
<evidence type="ECO:0000256" key="1">
    <source>
        <dbReference type="SAM" id="Phobius"/>
    </source>
</evidence>
<dbReference type="PANTHER" id="PTHR21377:SF0">
    <property type="entry name" value="PROTEIN FAM210B, MITOCHONDRIAL"/>
    <property type="match status" value="1"/>
</dbReference>
<keyword evidence="4" id="KW-1185">Reference proteome</keyword>
<keyword evidence="1" id="KW-1133">Transmembrane helix</keyword>
<keyword evidence="1" id="KW-0812">Transmembrane</keyword>
<accession>A0ABN8VZE9</accession>
<feature type="domain" description="DUF1279" evidence="2">
    <location>
        <begin position="93"/>
        <end position="221"/>
    </location>
</feature>
<evidence type="ECO:0000313" key="3">
    <source>
        <dbReference type="EMBL" id="CAI2009325.1"/>
    </source>
</evidence>
<reference evidence="3" key="1">
    <citation type="submission" date="2022-08" db="EMBL/GenBank/DDBJ databases">
        <authorList>
            <person name="Byrne P K."/>
        </authorList>
    </citation>
    <scope>NUCLEOTIDE SEQUENCE</scope>
    <source>
        <strain evidence="3">UCD650</strain>
    </source>
</reference>
<dbReference type="Pfam" id="PF06916">
    <property type="entry name" value="FAM210A-B_dom"/>
    <property type="match status" value="1"/>
</dbReference>
<evidence type="ECO:0000313" key="4">
    <source>
        <dbReference type="Proteomes" id="UP001152964"/>
    </source>
</evidence>
<dbReference type="PANTHER" id="PTHR21377">
    <property type="entry name" value="PROTEIN FAM210B, MITOCHONDRIAL"/>
    <property type="match status" value="1"/>
</dbReference>
<gene>
    <name evidence="3" type="primary">U6500G04010</name>
    <name evidence="3" type="ORF">SEUBUCD650_0G04010</name>
</gene>
<feature type="transmembrane region" description="Helical" evidence="1">
    <location>
        <begin position="100"/>
        <end position="123"/>
    </location>
</feature>
<sequence length="289" mass="33127">MMVPRNNPLLVFNRLFLRCRGVSSPMQRNLCQIPHRNLSFSRTPLGENPLLRSATNISLVRNKRFYSVGGKNNEFKEDETKSEERKKDEPRGIKGLMAKYGYSALIVYILLTCIDLPLCFLGVHSLGEEKIKIYLNRGKQLIGMDGSDESKVIEEVRKKQARREAIQAKNANDVEDASKKTLNERWQEMKDSTLLAELLIAYGVHKSLIIVRVPLTALLTPSFVRFLQKFGIDLMKKQKKAFQMMASEAKLRYKGNNPSDFIKNESTSALEITRRKPKTKGQKWFNGLM</sequence>
<proteinExistence type="predicted"/>
<keyword evidence="1" id="KW-0472">Membrane</keyword>
<dbReference type="InterPro" id="IPR009688">
    <property type="entry name" value="FAM210A/B-like_dom"/>
</dbReference>
<dbReference type="InterPro" id="IPR045866">
    <property type="entry name" value="FAM210A/B-like"/>
</dbReference>